<dbReference type="PANTHER" id="PTHR47972:SF14">
    <property type="entry name" value="KINESIN-LIKE PROTEIN KIN-14J"/>
    <property type="match status" value="1"/>
</dbReference>
<comment type="similarity">
    <text evidence="1">Belongs to the TRAFAC class myosin-kinesin ATPase superfamily. Kinesin family. KIN-14 subfamily.</text>
</comment>
<evidence type="ECO:0000256" key="3">
    <source>
        <dbReference type="ARBA" id="ARBA00022741"/>
    </source>
</evidence>
<dbReference type="Pfam" id="PF00307">
    <property type="entry name" value="CH"/>
    <property type="match status" value="1"/>
</dbReference>
<protein>
    <submittedName>
        <fullName evidence="12">Uncharacterized protein</fullName>
    </submittedName>
</protein>
<organism evidence="12 13">
    <name type="scientific">Linum tenue</name>
    <dbReference type="NCBI Taxonomy" id="586396"/>
    <lineage>
        <taxon>Eukaryota</taxon>
        <taxon>Viridiplantae</taxon>
        <taxon>Streptophyta</taxon>
        <taxon>Embryophyta</taxon>
        <taxon>Tracheophyta</taxon>
        <taxon>Spermatophyta</taxon>
        <taxon>Magnoliopsida</taxon>
        <taxon>eudicotyledons</taxon>
        <taxon>Gunneridae</taxon>
        <taxon>Pentapetalae</taxon>
        <taxon>rosids</taxon>
        <taxon>fabids</taxon>
        <taxon>Malpighiales</taxon>
        <taxon>Linaceae</taxon>
        <taxon>Linum</taxon>
    </lineage>
</organism>
<evidence type="ECO:0000256" key="5">
    <source>
        <dbReference type="ARBA" id="ARBA00023054"/>
    </source>
</evidence>
<feature type="binding site" evidence="7">
    <location>
        <begin position="607"/>
        <end position="614"/>
    </location>
    <ligand>
        <name>ATP</name>
        <dbReference type="ChEBI" id="CHEBI:30616"/>
    </ligand>
</feature>
<dbReference type="Gene3D" id="3.40.850.10">
    <property type="entry name" value="Kinesin motor domain"/>
    <property type="match status" value="2"/>
</dbReference>
<dbReference type="SUPFAM" id="SSF47576">
    <property type="entry name" value="Calponin-homology domain, CH-domain"/>
    <property type="match status" value="1"/>
</dbReference>
<evidence type="ECO:0000256" key="9">
    <source>
        <dbReference type="SAM" id="MobiDB-lite"/>
    </source>
</evidence>
<feature type="coiled-coil region" evidence="8">
    <location>
        <begin position="808"/>
        <end position="838"/>
    </location>
</feature>
<dbReference type="GO" id="GO:0007018">
    <property type="term" value="P:microtubule-based movement"/>
    <property type="evidence" value="ECO:0007669"/>
    <property type="project" value="InterPro"/>
</dbReference>
<feature type="coiled-coil region" evidence="8">
    <location>
        <begin position="351"/>
        <end position="395"/>
    </location>
</feature>
<dbReference type="Gene3D" id="1.10.418.10">
    <property type="entry name" value="Calponin-like domain"/>
    <property type="match status" value="1"/>
</dbReference>
<evidence type="ECO:0000256" key="1">
    <source>
        <dbReference type="ARBA" id="ARBA00010899"/>
    </source>
</evidence>
<keyword evidence="2" id="KW-0493">Microtubule</keyword>
<proteinExistence type="inferred from homology"/>
<accession>A0AAV0JWY1</accession>
<keyword evidence="5 8" id="KW-0175">Coiled coil</keyword>
<dbReference type="EMBL" id="CAMGYJ010000005">
    <property type="protein sequence ID" value="CAI0414485.1"/>
    <property type="molecule type" value="Genomic_DNA"/>
</dbReference>
<dbReference type="Pfam" id="PF00225">
    <property type="entry name" value="Kinesin"/>
    <property type="match status" value="2"/>
</dbReference>
<feature type="compositionally biased region" description="Polar residues" evidence="9">
    <location>
        <begin position="955"/>
        <end position="983"/>
    </location>
</feature>
<dbReference type="PROSITE" id="PS50021">
    <property type="entry name" value="CH"/>
    <property type="match status" value="1"/>
</dbReference>
<dbReference type="InterPro" id="IPR027417">
    <property type="entry name" value="P-loop_NTPase"/>
</dbReference>
<dbReference type="GO" id="GO:0005524">
    <property type="term" value="F:ATP binding"/>
    <property type="evidence" value="ECO:0007669"/>
    <property type="project" value="UniProtKB-UniRule"/>
</dbReference>
<evidence type="ECO:0000313" key="13">
    <source>
        <dbReference type="Proteomes" id="UP001154282"/>
    </source>
</evidence>
<dbReference type="AlphaFoldDB" id="A0AAV0JWY1"/>
<evidence type="ECO:0000256" key="7">
    <source>
        <dbReference type="PROSITE-ProRule" id="PRU00283"/>
    </source>
</evidence>
<gene>
    <name evidence="12" type="ORF">LITE_LOCUS16312</name>
</gene>
<dbReference type="FunFam" id="3.40.850.10:FF:000044">
    <property type="entry name" value="p-loop containing nucleoside triphosphate hydrolases superfamily protein"/>
    <property type="match status" value="1"/>
</dbReference>
<evidence type="ECO:0000313" key="12">
    <source>
        <dbReference type="EMBL" id="CAI0414485.1"/>
    </source>
</evidence>
<dbReference type="GO" id="GO:0005874">
    <property type="term" value="C:microtubule"/>
    <property type="evidence" value="ECO:0007669"/>
    <property type="project" value="UniProtKB-KW"/>
</dbReference>
<dbReference type="Proteomes" id="UP001154282">
    <property type="component" value="Unassembled WGS sequence"/>
</dbReference>
<dbReference type="InterPro" id="IPR001752">
    <property type="entry name" value="Kinesin_motor_dom"/>
</dbReference>
<dbReference type="PANTHER" id="PTHR47972">
    <property type="entry name" value="KINESIN-LIKE PROTEIN KLP-3"/>
    <property type="match status" value="1"/>
</dbReference>
<dbReference type="GO" id="GO:0003777">
    <property type="term" value="F:microtubule motor activity"/>
    <property type="evidence" value="ECO:0007669"/>
    <property type="project" value="InterPro"/>
</dbReference>
<keyword evidence="13" id="KW-1185">Reference proteome</keyword>
<comment type="caution">
    <text evidence="12">The sequence shown here is derived from an EMBL/GenBank/DDBJ whole genome shotgun (WGS) entry which is preliminary data.</text>
</comment>
<sequence length="983" mass="111425">MNVQPQRKRNEMGIYARFGSIARPKEPRFEDNGYGSVKSLVEWLNNLFPYLNLPSETTEEELRDCLIDGTIFCSILNKLRPGVIDMRTGFRPSADYLKRFLDAMDEMGLLRFVLEDIQQHSGATSTLIMWHKGYMLPVLQCLGTLKEHLENADIYSRKRWEVREVELSNRVDQSQHGSSLNLDNFVVNGEDKKKNPNKDTYQHGLITSVSSESSPFLLLDAGNKLSEMLKQGFCAEFLDDNIKDLIKSISVDNASTHVLFRFLNQILDESIDKKDEHAYHTHMARMLKQVVQVIEQRVYAQVENLKDQNNLCSVCSGKYQSRLKVLETLASWSTEEIEALFSHLKQIKMDKTGIEEKVRLKEKDLTNLKEEKRSLENENSALKRELETLKRIHEEHCLQIETQAKETNQALEKKTHDLECYLMDSNKRVKQLESFSESKLEGWKKKEETFRIFLNNHQRALQELRTAYASVKQEVTMTKKRYGEEFYGLGVELEGVVHAADNYHSVLVENRKLYNEVQDLKGNIRVYCRVRPFLPGQCKKLTTVEHIGENGELLVSNPTKPGKDKNRIFKFNKVFGQAASQEEVFLDTRPLIRTVLDGFNVCIFAYGQTGSGKTYTMSGPSISSKEDWGVNYRALHDLFHIAQNRKGSMTYEIGVQMVEIYNEQVRDLLTCHGSQKRLGIWSTTQPNGLAVPDASMHQVTSTEDVLELMNIGLMNRAVSATALNERSSRSHRSLSALGDVIFALAQKSQHVPYRNSKLTQVLQSSLGGQAKTLMFVQLNPDPDSYSETLSTLKFALGAAKSNKEGRDIRELVDQVASLKETIAKKDEVIERLQQLKINTNDTKSVRFVSSPRRYSVVGNLRLSPKSPGRKTSPLSDREIDIYSEYGEKPYDARSLPPSIDELKRGRRGISAPHSRPKKDLPAKFTEAKASQNSKDDVELFNFGGSGDSDERISDISDNGLSMGTDSDGSSGNAAQLKQQALPG</sequence>
<evidence type="ECO:0000256" key="8">
    <source>
        <dbReference type="SAM" id="Coils"/>
    </source>
</evidence>
<name>A0AAV0JWY1_9ROSI</name>
<dbReference type="SMART" id="SM00129">
    <property type="entry name" value="KISc"/>
    <property type="match status" value="1"/>
</dbReference>
<dbReference type="InterPro" id="IPR036872">
    <property type="entry name" value="CH_dom_sf"/>
</dbReference>
<feature type="region of interest" description="Disordered" evidence="9">
    <location>
        <begin position="888"/>
        <end position="983"/>
    </location>
</feature>
<dbReference type="InterPro" id="IPR027640">
    <property type="entry name" value="Kinesin-like_fam"/>
</dbReference>
<keyword evidence="6 7" id="KW-0505">Motor protein</keyword>
<keyword evidence="3 7" id="KW-0547">Nucleotide-binding</keyword>
<reference evidence="12" key="1">
    <citation type="submission" date="2022-08" db="EMBL/GenBank/DDBJ databases">
        <authorList>
            <person name="Gutierrez-Valencia J."/>
        </authorList>
    </citation>
    <scope>NUCLEOTIDE SEQUENCE</scope>
</reference>
<evidence type="ECO:0000256" key="2">
    <source>
        <dbReference type="ARBA" id="ARBA00022701"/>
    </source>
</evidence>
<dbReference type="GO" id="GO:0008017">
    <property type="term" value="F:microtubule binding"/>
    <property type="evidence" value="ECO:0007669"/>
    <property type="project" value="InterPro"/>
</dbReference>
<dbReference type="PRINTS" id="PR00380">
    <property type="entry name" value="KINESINHEAVY"/>
</dbReference>
<keyword evidence="4 7" id="KW-0067">ATP-binding</keyword>
<dbReference type="PROSITE" id="PS50067">
    <property type="entry name" value="KINESIN_MOTOR_2"/>
    <property type="match status" value="1"/>
</dbReference>
<evidence type="ECO:0000256" key="4">
    <source>
        <dbReference type="ARBA" id="ARBA00022840"/>
    </source>
</evidence>
<evidence type="ECO:0000256" key="6">
    <source>
        <dbReference type="ARBA" id="ARBA00023175"/>
    </source>
</evidence>
<feature type="domain" description="Kinesin motor" evidence="11">
    <location>
        <begin position="523"/>
        <end position="801"/>
    </location>
</feature>
<feature type="domain" description="Calponin-homology (CH)" evidence="10">
    <location>
        <begin position="34"/>
        <end position="150"/>
    </location>
</feature>
<feature type="coiled-coil region" evidence="8">
    <location>
        <begin position="454"/>
        <end position="481"/>
    </location>
</feature>
<dbReference type="InterPro" id="IPR036961">
    <property type="entry name" value="Kinesin_motor_dom_sf"/>
</dbReference>
<dbReference type="InterPro" id="IPR001715">
    <property type="entry name" value="CH_dom"/>
</dbReference>
<dbReference type="SUPFAM" id="SSF52540">
    <property type="entry name" value="P-loop containing nucleoside triphosphate hydrolases"/>
    <property type="match status" value="1"/>
</dbReference>
<evidence type="ECO:0000259" key="10">
    <source>
        <dbReference type="PROSITE" id="PS50021"/>
    </source>
</evidence>
<evidence type="ECO:0000259" key="11">
    <source>
        <dbReference type="PROSITE" id="PS50067"/>
    </source>
</evidence>